<reference evidence="4" key="1">
    <citation type="journal article" date="2011" name="Genome Biol.">
        <title>Comparative and functional genomics provide insights into the pathogenicity of dermatophytic fungi.</title>
        <authorList>
            <person name="Burmester A."/>
            <person name="Shelest E."/>
            <person name="Gloeckner G."/>
            <person name="Heddergott C."/>
            <person name="Schindler S."/>
            <person name="Staib P."/>
            <person name="Heidel A."/>
            <person name="Felder M."/>
            <person name="Petzold A."/>
            <person name="Szafranski K."/>
            <person name="Feuermann M."/>
            <person name="Pedruzzi I."/>
            <person name="Priebe S."/>
            <person name="Groth M."/>
            <person name="Winkler R."/>
            <person name="Li W."/>
            <person name="Kniemeyer O."/>
            <person name="Schroeckh V."/>
            <person name="Hertweck C."/>
            <person name="Hube B."/>
            <person name="White T.C."/>
            <person name="Platzer M."/>
            <person name="Guthke R."/>
            <person name="Heitman J."/>
            <person name="Woestemeyer J."/>
            <person name="Zipfel P.F."/>
            <person name="Monod M."/>
            <person name="Brakhage A.A."/>
        </authorList>
    </citation>
    <scope>NUCLEOTIDE SEQUENCE [LARGE SCALE GENOMIC DNA]</scope>
    <source>
        <strain evidence="4">ATCC MYA-4681 / CBS 112371</strain>
    </source>
</reference>
<feature type="transmembrane region" description="Helical" evidence="2">
    <location>
        <begin position="316"/>
        <end position="333"/>
    </location>
</feature>
<dbReference type="AlphaFoldDB" id="D4AZX7"/>
<name>D4AZX7_ARTBC</name>
<organism evidence="3 4">
    <name type="scientific">Arthroderma benhamiae (strain ATCC MYA-4681 / CBS 112371)</name>
    <name type="common">Trichophyton mentagrophytes</name>
    <dbReference type="NCBI Taxonomy" id="663331"/>
    <lineage>
        <taxon>Eukaryota</taxon>
        <taxon>Fungi</taxon>
        <taxon>Dikarya</taxon>
        <taxon>Ascomycota</taxon>
        <taxon>Pezizomycotina</taxon>
        <taxon>Eurotiomycetes</taxon>
        <taxon>Eurotiomycetidae</taxon>
        <taxon>Onygenales</taxon>
        <taxon>Arthrodermataceae</taxon>
        <taxon>Trichophyton</taxon>
    </lineage>
</organism>
<feature type="transmembrane region" description="Helical" evidence="2">
    <location>
        <begin position="217"/>
        <end position="235"/>
    </location>
</feature>
<gene>
    <name evidence="3" type="ORF">ARB_01747</name>
</gene>
<sequence length="334" mass="36713">MDNSVGGQGAPGAGGATPGASDNTHNNNNANGSNIANGGTIPRQRGASYSSQRSRKGSIHQDQPSWYKRILEKYGSLELENKGSVARDHLALGIAVTQLFRLNTAIQQLDPSQNSPSNPSALLSEHYRETSKGLYFTITSNSSQLRGLGKPLGATFIGVAILVLFIGFHRYFESQYWVVRGKFPASRGSIALTAFITASLMVSSLVIILTISPVTCIYAEFIEFIFPFLLLLDNWEQQRRTSSHHILLSINLPGPPKSKNKNCQLCLSGHLSVFGVLLARRQGLDFFCLYFCFFYPALYIYFLFLLFLPLCSSSNTPPITGFGSLFFFVLLSIC</sequence>
<dbReference type="PANTHER" id="PTHR34187:SF2">
    <property type="entry name" value="DUF202 DOMAIN-CONTAINING PROTEIN"/>
    <property type="match status" value="1"/>
</dbReference>
<dbReference type="PANTHER" id="PTHR34187">
    <property type="entry name" value="FGR18P"/>
    <property type="match status" value="1"/>
</dbReference>
<feature type="compositionally biased region" description="Low complexity" evidence="1">
    <location>
        <begin position="18"/>
        <end position="41"/>
    </location>
</feature>
<feature type="transmembrane region" description="Helical" evidence="2">
    <location>
        <begin position="287"/>
        <end position="310"/>
    </location>
</feature>
<dbReference type="Proteomes" id="UP000008866">
    <property type="component" value="Unassembled WGS sequence"/>
</dbReference>
<dbReference type="HOGENOM" id="CLU_831480_0_0_1"/>
<dbReference type="EMBL" id="ABSU01000022">
    <property type="protein sequence ID" value="EFE31352.1"/>
    <property type="molecule type" value="Genomic_DNA"/>
</dbReference>
<dbReference type="InterPro" id="IPR052053">
    <property type="entry name" value="IM_YidH-like"/>
</dbReference>
<evidence type="ECO:0000313" key="4">
    <source>
        <dbReference type="Proteomes" id="UP000008866"/>
    </source>
</evidence>
<evidence type="ECO:0000256" key="2">
    <source>
        <dbReference type="SAM" id="Phobius"/>
    </source>
</evidence>
<dbReference type="KEGG" id="abe:ARB_01747"/>
<keyword evidence="2" id="KW-0812">Transmembrane</keyword>
<dbReference type="eggNOG" id="ENOG502S1BM">
    <property type="taxonomic scope" value="Eukaryota"/>
</dbReference>
<feature type="transmembrane region" description="Helical" evidence="2">
    <location>
        <begin position="189"/>
        <end position="211"/>
    </location>
</feature>
<evidence type="ECO:0000256" key="1">
    <source>
        <dbReference type="SAM" id="MobiDB-lite"/>
    </source>
</evidence>
<dbReference type="RefSeq" id="XP_003011992.1">
    <property type="nucleotide sequence ID" value="XM_003011946.1"/>
</dbReference>
<dbReference type="OMA" id="FESQYWV"/>
<dbReference type="GeneID" id="9519316"/>
<accession>D4AZX7</accession>
<feature type="transmembrane region" description="Helical" evidence="2">
    <location>
        <begin position="148"/>
        <end position="168"/>
    </location>
</feature>
<feature type="region of interest" description="Disordered" evidence="1">
    <location>
        <begin position="1"/>
        <end position="62"/>
    </location>
</feature>
<evidence type="ECO:0000313" key="3">
    <source>
        <dbReference type="EMBL" id="EFE31352.1"/>
    </source>
</evidence>
<comment type="caution">
    <text evidence="3">The sequence shown here is derived from an EMBL/GenBank/DDBJ whole genome shotgun (WGS) entry which is preliminary data.</text>
</comment>
<proteinExistence type="predicted"/>
<keyword evidence="4" id="KW-1185">Reference proteome</keyword>
<keyword evidence="2" id="KW-1133">Transmembrane helix</keyword>
<feature type="compositionally biased region" description="Gly residues" evidence="1">
    <location>
        <begin position="1"/>
        <end position="17"/>
    </location>
</feature>
<protein>
    <submittedName>
        <fullName evidence="3">Uncharacterized protein</fullName>
    </submittedName>
</protein>
<keyword evidence="2" id="KW-0472">Membrane</keyword>